<name>A0A433DJS5_9FUNG</name>
<dbReference type="EMBL" id="RBNI01000996">
    <property type="protein sequence ID" value="RUP51047.1"/>
    <property type="molecule type" value="Genomic_DNA"/>
</dbReference>
<accession>A0A433DJS5</accession>
<comment type="caution">
    <text evidence="1">The sequence shown here is derived from an EMBL/GenBank/DDBJ whole genome shotgun (WGS) entry which is preliminary data.</text>
</comment>
<dbReference type="AlphaFoldDB" id="A0A433DJS5"/>
<gene>
    <name evidence="1" type="ORF">BC936DRAFT_150156</name>
</gene>
<evidence type="ECO:0000313" key="1">
    <source>
        <dbReference type="EMBL" id="RUP51047.1"/>
    </source>
</evidence>
<reference evidence="1 2" key="1">
    <citation type="journal article" date="2018" name="New Phytol.">
        <title>Phylogenomics of Endogonaceae and evolution of mycorrhizas within Mucoromycota.</title>
        <authorList>
            <person name="Chang Y."/>
            <person name="Desiro A."/>
            <person name="Na H."/>
            <person name="Sandor L."/>
            <person name="Lipzen A."/>
            <person name="Clum A."/>
            <person name="Barry K."/>
            <person name="Grigoriev I.V."/>
            <person name="Martin F.M."/>
            <person name="Stajich J.E."/>
            <person name="Smith M.E."/>
            <person name="Bonito G."/>
            <person name="Spatafora J.W."/>
        </authorList>
    </citation>
    <scope>NUCLEOTIDE SEQUENCE [LARGE SCALE GENOMIC DNA]</scope>
    <source>
        <strain evidence="1 2">GMNB39</strain>
    </source>
</reference>
<dbReference type="OrthoDB" id="1928087at2759"/>
<evidence type="ECO:0000313" key="2">
    <source>
        <dbReference type="Proteomes" id="UP000268093"/>
    </source>
</evidence>
<proteinExistence type="predicted"/>
<protein>
    <submittedName>
        <fullName evidence="1">Uncharacterized protein</fullName>
    </submittedName>
</protein>
<organism evidence="1 2">
    <name type="scientific">Jimgerdemannia flammicorona</name>
    <dbReference type="NCBI Taxonomy" id="994334"/>
    <lineage>
        <taxon>Eukaryota</taxon>
        <taxon>Fungi</taxon>
        <taxon>Fungi incertae sedis</taxon>
        <taxon>Mucoromycota</taxon>
        <taxon>Mucoromycotina</taxon>
        <taxon>Endogonomycetes</taxon>
        <taxon>Endogonales</taxon>
        <taxon>Endogonaceae</taxon>
        <taxon>Jimgerdemannia</taxon>
    </lineage>
</organism>
<sequence length="135" mass="14612">MFASLSVTTDVIQSYLYNVLVCADSKTSRGHPQVTAENGMTWDGPTPTAPWTAACKKSPSTGTRVSGPLGTGSSIIVRDRTIRLLVGFSSPAWILHETILVRSPHVPPSSSHPPFLVLWLLGSYHVEADREPTEL</sequence>
<keyword evidence="2" id="KW-1185">Reference proteome</keyword>
<dbReference type="Proteomes" id="UP000268093">
    <property type="component" value="Unassembled WGS sequence"/>
</dbReference>